<dbReference type="CDD" id="cd20335">
    <property type="entry name" value="BRcat_RBR"/>
    <property type="match status" value="1"/>
</dbReference>
<dbReference type="InterPro" id="IPR044066">
    <property type="entry name" value="TRIAD_supradom"/>
</dbReference>
<evidence type="ECO:0000313" key="11">
    <source>
        <dbReference type="EMBL" id="KAJ6264205.1"/>
    </source>
</evidence>
<accession>A0AAD6NND8</accession>
<evidence type="ECO:0000256" key="5">
    <source>
        <dbReference type="ARBA" id="ARBA00022737"/>
    </source>
</evidence>
<evidence type="ECO:0000256" key="8">
    <source>
        <dbReference type="ARBA" id="ARBA00022833"/>
    </source>
</evidence>
<dbReference type="Gene3D" id="1.20.120.1750">
    <property type="match status" value="1"/>
</dbReference>
<keyword evidence="5" id="KW-0677">Repeat</keyword>
<evidence type="ECO:0000256" key="3">
    <source>
        <dbReference type="ARBA" id="ARBA00022679"/>
    </source>
</evidence>
<dbReference type="InterPro" id="IPR031127">
    <property type="entry name" value="E3_UB_ligase_RBR"/>
</dbReference>
<dbReference type="AlphaFoldDB" id="A0AAD6NND8"/>
<gene>
    <name evidence="11" type="ORF">Dda_0348</name>
</gene>
<dbReference type="EC" id="2.3.2.31" evidence="2"/>
<proteinExistence type="predicted"/>
<keyword evidence="3" id="KW-0808">Transferase</keyword>
<keyword evidence="7" id="KW-0833">Ubl conjugation pathway</keyword>
<organism evidence="11 12">
    <name type="scientific">Drechslerella dactyloides</name>
    <name type="common">Nematode-trapping fungus</name>
    <name type="synonym">Arthrobotrys dactyloides</name>
    <dbReference type="NCBI Taxonomy" id="74499"/>
    <lineage>
        <taxon>Eukaryota</taxon>
        <taxon>Fungi</taxon>
        <taxon>Dikarya</taxon>
        <taxon>Ascomycota</taxon>
        <taxon>Pezizomycotina</taxon>
        <taxon>Orbiliomycetes</taxon>
        <taxon>Orbiliales</taxon>
        <taxon>Orbiliaceae</taxon>
        <taxon>Drechslerella</taxon>
    </lineage>
</organism>
<evidence type="ECO:0000256" key="2">
    <source>
        <dbReference type="ARBA" id="ARBA00012251"/>
    </source>
</evidence>
<dbReference type="EMBL" id="JAQGDS010000001">
    <property type="protein sequence ID" value="KAJ6264205.1"/>
    <property type="molecule type" value="Genomic_DNA"/>
</dbReference>
<dbReference type="InterPro" id="IPR002867">
    <property type="entry name" value="IBR_dom"/>
</dbReference>
<dbReference type="PANTHER" id="PTHR11685">
    <property type="entry name" value="RBR FAMILY RING FINGER AND IBR DOMAIN-CONTAINING"/>
    <property type="match status" value="1"/>
</dbReference>
<feature type="region of interest" description="Disordered" evidence="9">
    <location>
        <begin position="1"/>
        <end position="28"/>
    </location>
</feature>
<dbReference type="InterPro" id="IPR013083">
    <property type="entry name" value="Znf_RING/FYVE/PHD"/>
</dbReference>
<comment type="caution">
    <text evidence="11">The sequence shown here is derived from an EMBL/GenBank/DDBJ whole genome shotgun (WGS) entry which is preliminary data.</text>
</comment>
<name>A0AAD6NND8_DREDA</name>
<keyword evidence="6" id="KW-0863">Zinc-finger</keyword>
<dbReference type="Pfam" id="PF01485">
    <property type="entry name" value="IBR"/>
    <property type="match status" value="2"/>
</dbReference>
<dbReference type="PROSITE" id="PS51873">
    <property type="entry name" value="TRIAD"/>
    <property type="match status" value="1"/>
</dbReference>
<dbReference type="CDD" id="cd22584">
    <property type="entry name" value="Rcat_RBR_unk"/>
    <property type="match status" value="1"/>
</dbReference>
<evidence type="ECO:0000256" key="4">
    <source>
        <dbReference type="ARBA" id="ARBA00022723"/>
    </source>
</evidence>
<keyword evidence="4" id="KW-0479">Metal-binding</keyword>
<protein>
    <recommendedName>
        <fullName evidence="2">RBR-type E3 ubiquitin transferase</fullName>
        <ecNumber evidence="2">2.3.2.31</ecNumber>
    </recommendedName>
</protein>
<dbReference type="GO" id="GO:0016567">
    <property type="term" value="P:protein ubiquitination"/>
    <property type="evidence" value="ECO:0007669"/>
    <property type="project" value="InterPro"/>
</dbReference>
<dbReference type="Gene3D" id="3.30.40.10">
    <property type="entry name" value="Zinc/RING finger domain, C3HC4 (zinc finger)"/>
    <property type="match status" value="1"/>
</dbReference>
<dbReference type="InterPro" id="IPR017907">
    <property type="entry name" value="Znf_RING_CS"/>
</dbReference>
<feature type="compositionally biased region" description="Low complexity" evidence="9">
    <location>
        <begin position="1"/>
        <end position="16"/>
    </location>
</feature>
<evidence type="ECO:0000259" key="10">
    <source>
        <dbReference type="PROSITE" id="PS51873"/>
    </source>
</evidence>
<evidence type="ECO:0000256" key="6">
    <source>
        <dbReference type="ARBA" id="ARBA00022771"/>
    </source>
</evidence>
<dbReference type="GO" id="GO:0061630">
    <property type="term" value="F:ubiquitin protein ligase activity"/>
    <property type="evidence" value="ECO:0007669"/>
    <property type="project" value="UniProtKB-EC"/>
</dbReference>
<keyword evidence="12" id="KW-1185">Reference proteome</keyword>
<dbReference type="PROSITE" id="PS00518">
    <property type="entry name" value="ZF_RING_1"/>
    <property type="match status" value="1"/>
</dbReference>
<dbReference type="GO" id="GO:0008270">
    <property type="term" value="F:zinc ion binding"/>
    <property type="evidence" value="ECO:0007669"/>
    <property type="project" value="UniProtKB-KW"/>
</dbReference>
<evidence type="ECO:0000256" key="1">
    <source>
        <dbReference type="ARBA" id="ARBA00001798"/>
    </source>
</evidence>
<evidence type="ECO:0000256" key="9">
    <source>
        <dbReference type="SAM" id="MobiDB-lite"/>
    </source>
</evidence>
<dbReference type="Proteomes" id="UP001221413">
    <property type="component" value="Unassembled WGS sequence"/>
</dbReference>
<dbReference type="SUPFAM" id="SSF57850">
    <property type="entry name" value="RING/U-box"/>
    <property type="match status" value="2"/>
</dbReference>
<reference evidence="11" key="1">
    <citation type="submission" date="2023-01" db="EMBL/GenBank/DDBJ databases">
        <title>The chitinases involved in constricting ring structure development in the nematode-trapping fungus Drechslerella dactyloides.</title>
        <authorList>
            <person name="Wang R."/>
            <person name="Zhang L."/>
            <person name="Tang P."/>
            <person name="Li S."/>
            <person name="Liang L."/>
        </authorList>
    </citation>
    <scope>NUCLEOTIDE SEQUENCE</scope>
    <source>
        <strain evidence="11">YMF1.00031</strain>
    </source>
</reference>
<evidence type="ECO:0000313" key="12">
    <source>
        <dbReference type="Proteomes" id="UP001221413"/>
    </source>
</evidence>
<keyword evidence="8" id="KW-0862">Zinc</keyword>
<feature type="domain" description="RING-type" evidence="10">
    <location>
        <begin position="327"/>
        <end position="529"/>
    </location>
</feature>
<sequence>MSYLYSSPGATSSSSSHAHRLGRQPDPKELDSQLFTEEVLAHAISMEVLGETADELTSSPPSQYTVHFQDVLNELIAIAFMRARLEARPSTASSSVCGGMALSVISDDELELALEVGSSSKRNTQDTMLTIPPVIEAEVQPAPAPEPEAEAAAEAETEIEVLPQIQTGTLSPELEAQLRPDTAGGLLEENATDAHSEGHQDADGQSIEFETDSDEDSLAGYSTEEDQTTYYARARRYRSKRQKVRRAIRAVKQAPSRASASIKRAILGEERWSDSPYFLHDEYLENARTKGIVERMRFELPPPDLSTFTGRLFARAREPYFRSPGTAKRECVACADMFSVREVVSLMCGHKYCEGCMKTMVMYASQQEGTMPPKCCNTNIQPGVIRRVLKTEEDKIEFSRKVIEYDTAIEKRLFCPKRKCGAFIPYHPRKDQASPLIGTCQNCGTKACRICKEKAHKTTEDCPEDTGLTAIIELSKDTGWKRCYRCRAMIELNLGCNHMTCRCGAEFCYVCASPWSAEYGCPSGCSQTDDDMVAAMADDIAEAAGIGAEVAVDDPADTANRMEQEAEAKRLIEQRLRRTQEDLVMKALLRTQKAELQMFLRYYENVQFKLKQRHYEEMTDLQLEHVGQSLAHNGELEDRTIECSYAARSAEAEYCRKHGVSAAEAASEEGEHAEEIAALNSQFREEMLMMKKRWDGEQAIMCVRHSRARDNMRSIHKIEQHLTDAELLERKVTFITEQRHVLARMVELRTAFTGQTYVSAKALYDNIVSKDEDDPGLDEKLLEIAIADGLIEPLPSEAARYQSTGFMSPY</sequence>
<evidence type="ECO:0000256" key="7">
    <source>
        <dbReference type="ARBA" id="ARBA00022786"/>
    </source>
</evidence>
<comment type="catalytic activity">
    <reaction evidence="1">
        <text>[E2 ubiquitin-conjugating enzyme]-S-ubiquitinyl-L-cysteine + [acceptor protein]-L-lysine = [E2 ubiquitin-conjugating enzyme]-L-cysteine + [acceptor protein]-N(6)-ubiquitinyl-L-lysine.</text>
        <dbReference type="EC" id="2.3.2.31"/>
    </reaction>
</comment>